<evidence type="ECO:0000256" key="5">
    <source>
        <dbReference type="ARBA" id="ARBA00023136"/>
    </source>
</evidence>
<keyword evidence="9" id="KW-1185">Reference proteome</keyword>
<feature type="transmembrane region" description="Helical" evidence="6">
    <location>
        <begin position="36"/>
        <end position="60"/>
    </location>
</feature>
<evidence type="ECO:0000256" key="4">
    <source>
        <dbReference type="ARBA" id="ARBA00022989"/>
    </source>
</evidence>
<evidence type="ECO:0000256" key="3">
    <source>
        <dbReference type="ARBA" id="ARBA00022692"/>
    </source>
</evidence>
<name>A0A1S1QVJ5_9ACTN</name>
<dbReference type="GO" id="GO:0016020">
    <property type="term" value="C:membrane"/>
    <property type="evidence" value="ECO:0007669"/>
    <property type="project" value="UniProtKB-SubCell"/>
</dbReference>
<evidence type="ECO:0000256" key="2">
    <source>
        <dbReference type="ARBA" id="ARBA00009190"/>
    </source>
</evidence>
<feature type="transmembrane region" description="Helical" evidence="6">
    <location>
        <begin position="67"/>
        <end position="84"/>
    </location>
</feature>
<comment type="subcellular location">
    <subcellularLocation>
        <location evidence="1 6">Membrane</location>
        <topology evidence="1 6">Multi-pass membrane protein</topology>
    </subcellularLocation>
</comment>
<dbReference type="PANTHER" id="PTHR12608">
    <property type="entry name" value="TRANSMEMBRANE PROTEIN HTP-1 RELATED"/>
    <property type="match status" value="1"/>
</dbReference>
<accession>A0A1S1QVJ5</accession>
<feature type="compositionally biased region" description="Low complexity" evidence="7">
    <location>
        <begin position="132"/>
        <end position="147"/>
    </location>
</feature>
<sequence>MSLTAVLVTFAVIFLAELPDKTMVASLVLGSRFRPLYVWAGVAAAFVVQVTLAVAAGSALSLLPSRAVDGVAALLFALGAVLVLREGRESGGDGPGVEPDQSEASRGPGAGAGAVRPVPGAGNEAGAGDAGTGDTAGTATGTGHRAGARAEAGVGTAVVGSKGKGVAGSAGGGADRSGFLRVAATSFAVVFIAELGDLTQFSTANLAARYSAPVAVWLGAVLALWTVAAMAIAGGRGLLRVLSVRLITRIAAVAFTVLALISLVDAIRG</sequence>
<evidence type="ECO:0000256" key="7">
    <source>
        <dbReference type="SAM" id="MobiDB-lite"/>
    </source>
</evidence>
<reference evidence="9" key="1">
    <citation type="submission" date="2016-07" db="EMBL/GenBank/DDBJ databases">
        <title>Sequence Frankia sp. strain CcI1.17.</title>
        <authorList>
            <person name="Ghodhbane-Gtari F."/>
            <person name="Swanson E."/>
            <person name="Gueddou A."/>
            <person name="Morris K."/>
            <person name="Hezbri K."/>
            <person name="Ktari A."/>
            <person name="Nouioui I."/>
            <person name="Abebe-Akele F."/>
            <person name="Simpson S."/>
            <person name="Thomas K."/>
            <person name="Gtari M."/>
            <person name="Tisa L.S."/>
            <person name="Hurst S."/>
        </authorList>
    </citation>
    <scope>NUCLEOTIDE SEQUENCE [LARGE SCALE GENOMIC DNA]</scope>
    <source>
        <strain evidence="9">Cc1.17</strain>
    </source>
</reference>
<dbReference type="GO" id="GO:0046873">
    <property type="term" value="F:metal ion transmembrane transporter activity"/>
    <property type="evidence" value="ECO:0007669"/>
    <property type="project" value="InterPro"/>
</dbReference>
<dbReference type="OrthoDB" id="5188730at2"/>
<feature type="region of interest" description="Disordered" evidence="7">
    <location>
        <begin position="89"/>
        <end position="147"/>
    </location>
</feature>
<dbReference type="Proteomes" id="UP000179627">
    <property type="component" value="Unassembled WGS sequence"/>
</dbReference>
<dbReference type="Pfam" id="PF01169">
    <property type="entry name" value="GDT1"/>
    <property type="match status" value="2"/>
</dbReference>
<evidence type="ECO:0000256" key="1">
    <source>
        <dbReference type="ARBA" id="ARBA00004141"/>
    </source>
</evidence>
<evidence type="ECO:0000313" key="8">
    <source>
        <dbReference type="EMBL" id="OHV38728.1"/>
    </source>
</evidence>
<dbReference type="AlphaFoldDB" id="A0A1S1QVJ5"/>
<dbReference type="InterPro" id="IPR001727">
    <property type="entry name" value="GDT1-like"/>
</dbReference>
<dbReference type="RefSeq" id="WP_071083766.1">
    <property type="nucleotide sequence ID" value="NZ_MBLM01000108.1"/>
</dbReference>
<feature type="transmembrane region" description="Helical" evidence="6">
    <location>
        <begin position="246"/>
        <end position="267"/>
    </location>
</feature>
<organism evidence="8 9">
    <name type="scientific">Parafrankia colletiae</name>
    <dbReference type="NCBI Taxonomy" id="573497"/>
    <lineage>
        <taxon>Bacteria</taxon>
        <taxon>Bacillati</taxon>
        <taxon>Actinomycetota</taxon>
        <taxon>Actinomycetes</taxon>
        <taxon>Frankiales</taxon>
        <taxon>Frankiaceae</taxon>
        <taxon>Parafrankia</taxon>
    </lineage>
</organism>
<comment type="caution">
    <text evidence="6">Lacks conserved residue(s) required for the propagation of feature annotation.</text>
</comment>
<keyword evidence="3 6" id="KW-0812">Transmembrane</keyword>
<gene>
    <name evidence="8" type="ORF">CC117_03075</name>
</gene>
<feature type="transmembrane region" description="Helical" evidence="6">
    <location>
        <begin position="214"/>
        <end position="234"/>
    </location>
</feature>
<keyword evidence="5 6" id="KW-0472">Membrane</keyword>
<protein>
    <recommendedName>
        <fullName evidence="6">GDT1 family protein</fullName>
    </recommendedName>
</protein>
<evidence type="ECO:0000256" key="6">
    <source>
        <dbReference type="RuleBase" id="RU365102"/>
    </source>
</evidence>
<dbReference type="PANTHER" id="PTHR12608:SF1">
    <property type="entry name" value="TRANSMEMBRANE PROTEIN 165"/>
    <property type="match status" value="1"/>
</dbReference>
<feature type="compositionally biased region" description="Low complexity" evidence="7">
    <location>
        <begin position="113"/>
        <end position="122"/>
    </location>
</feature>
<comment type="caution">
    <text evidence="8">The sequence shown here is derived from an EMBL/GenBank/DDBJ whole genome shotgun (WGS) entry which is preliminary data.</text>
</comment>
<keyword evidence="4 6" id="KW-1133">Transmembrane helix</keyword>
<evidence type="ECO:0000313" key="9">
    <source>
        <dbReference type="Proteomes" id="UP000179627"/>
    </source>
</evidence>
<comment type="similarity">
    <text evidence="2 6">Belongs to the GDT1 family.</text>
</comment>
<dbReference type="EMBL" id="MBLM01000108">
    <property type="protein sequence ID" value="OHV38728.1"/>
    <property type="molecule type" value="Genomic_DNA"/>
</dbReference>
<proteinExistence type="inferred from homology"/>